<dbReference type="InterPro" id="IPR012495">
    <property type="entry name" value="TadE-like_dom"/>
</dbReference>
<dbReference type="Proteomes" id="UP000317243">
    <property type="component" value="Unassembled WGS sequence"/>
</dbReference>
<keyword evidence="1" id="KW-0812">Transmembrane</keyword>
<protein>
    <submittedName>
        <fullName evidence="3">TadE-like protein</fullName>
    </submittedName>
</protein>
<keyword evidence="1" id="KW-1133">Transmembrane helix</keyword>
<gene>
    <name evidence="3" type="ORF">KOR42_44150</name>
</gene>
<keyword evidence="1" id="KW-0472">Membrane</keyword>
<feature type="transmembrane region" description="Helical" evidence="1">
    <location>
        <begin position="15"/>
        <end position="37"/>
    </location>
</feature>
<accession>A0A5C5VZR5</accession>
<proteinExistence type="predicted"/>
<comment type="caution">
    <text evidence="3">The sequence shown here is derived from an EMBL/GenBank/DDBJ whole genome shotgun (WGS) entry which is preliminary data.</text>
</comment>
<evidence type="ECO:0000256" key="1">
    <source>
        <dbReference type="SAM" id="Phobius"/>
    </source>
</evidence>
<feature type="domain" description="TadE-like" evidence="2">
    <location>
        <begin position="16"/>
        <end position="58"/>
    </location>
</feature>
<dbReference type="AlphaFoldDB" id="A0A5C5VZR5"/>
<evidence type="ECO:0000259" key="2">
    <source>
        <dbReference type="Pfam" id="PF07811"/>
    </source>
</evidence>
<keyword evidence="4" id="KW-1185">Reference proteome</keyword>
<sequence length="149" mass="16274">MRRQHRISNQKKSRLGAAIVETAVMMPILLSVTFGVIEFGRAFMVSNLITNAAREGSRQAIIKGVSTADVKTAVIDQVRNTVGATLTTNQVTVTITPYTGNPNPNNECLNASTRDLIVVAVSVPYTDVGYFFRYLTSVDLKAKAAMRHE</sequence>
<dbReference type="EMBL" id="SIHI01000030">
    <property type="protein sequence ID" value="TWT43597.1"/>
    <property type="molecule type" value="Genomic_DNA"/>
</dbReference>
<reference evidence="3 4" key="1">
    <citation type="submission" date="2019-02" db="EMBL/GenBank/DDBJ databases">
        <title>Deep-cultivation of Planctomycetes and their phenomic and genomic characterization uncovers novel biology.</title>
        <authorList>
            <person name="Wiegand S."/>
            <person name="Jogler M."/>
            <person name="Boedeker C."/>
            <person name="Pinto D."/>
            <person name="Vollmers J."/>
            <person name="Rivas-Marin E."/>
            <person name="Kohn T."/>
            <person name="Peeters S.H."/>
            <person name="Heuer A."/>
            <person name="Rast P."/>
            <person name="Oberbeckmann S."/>
            <person name="Bunk B."/>
            <person name="Jeske O."/>
            <person name="Meyerdierks A."/>
            <person name="Storesund J.E."/>
            <person name="Kallscheuer N."/>
            <person name="Luecker S."/>
            <person name="Lage O.M."/>
            <person name="Pohl T."/>
            <person name="Merkel B.J."/>
            <person name="Hornburger P."/>
            <person name="Mueller R.-W."/>
            <person name="Bruemmer F."/>
            <person name="Labrenz M."/>
            <person name="Spormann A.M."/>
            <person name="Op Den Camp H."/>
            <person name="Overmann J."/>
            <person name="Amann R."/>
            <person name="Jetten M.S.M."/>
            <person name="Mascher T."/>
            <person name="Medema M.H."/>
            <person name="Devos D.P."/>
            <person name="Kaster A.-K."/>
            <person name="Ovreas L."/>
            <person name="Rohde M."/>
            <person name="Galperin M.Y."/>
            <person name="Jogler C."/>
        </authorList>
    </citation>
    <scope>NUCLEOTIDE SEQUENCE [LARGE SCALE GENOMIC DNA]</scope>
    <source>
        <strain evidence="3 4">KOR42</strain>
    </source>
</reference>
<evidence type="ECO:0000313" key="3">
    <source>
        <dbReference type="EMBL" id="TWT43597.1"/>
    </source>
</evidence>
<dbReference type="OrthoDB" id="278387at2"/>
<name>A0A5C5VZR5_9PLAN</name>
<dbReference type="Pfam" id="PF07811">
    <property type="entry name" value="TadE"/>
    <property type="match status" value="1"/>
</dbReference>
<evidence type="ECO:0000313" key="4">
    <source>
        <dbReference type="Proteomes" id="UP000317243"/>
    </source>
</evidence>
<dbReference type="RefSeq" id="WP_146511774.1">
    <property type="nucleotide sequence ID" value="NZ_SIHI01000030.1"/>
</dbReference>
<organism evidence="3 4">
    <name type="scientific">Thalassoglobus neptunius</name>
    <dbReference type="NCBI Taxonomy" id="1938619"/>
    <lineage>
        <taxon>Bacteria</taxon>
        <taxon>Pseudomonadati</taxon>
        <taxon>Planctomycetota</taxon>
        <taxon>Planctomycetia</taxon>
        <taxon>Planctomycetales</taxon>
        <taxon>Planctomycetaceae</taxon>
        <taxon>Thalassoglobus</taxon>
    </lineage>
</organism>